<evidence type="ECO:0000313" key="2">
    <source>
        <dbReference type="EMBL" id="CAR64364.1"/>
    </source>
</evidence>
<reference evidence="2 3" key="1">
    <citation type="journal article" date="2004" name="Nature">
        <title>Genome evolution in yeasts.</title>
        <authorList>
            <consortium name="Genolevures"/>
            <person name="Dujon B."/>
            <person name="Sherman D."/>
            <person name="Fischer G."/>
            <person name="Durrens P."/>
            <person name="Casaregola S."/>
            <person name="Lafontaine I."/>
            <person name="de Montigny J."/>
            <person name="Marck C."/>
            <person name="Neuveglise C."/>
            <person name="Talla E."/>
            <person name="Goffard N."/>
            <person name="Frangeul L."/>
            <person name="Aigle M."/>
            <person name="Anthouard V."/>
            <person name="Babour A."/>
            <person name="Barbe V."/>
            <person name="Barnay S."/>
            <person name="Blanchin S."/>
            <person name="Beckerich J.M."/>
            <person name="Beyne E."/>
            <person name="Bleykasten C."/>
            <person name="Boisrame A."/>
            <person name="Boyer J."/>
            <person name="Cattolico L."/>
            <person name="Confanioleri F."/>
            <person name="de Daruvar A."/>
            <person name="Despons L."/>
            <person name="Fabre E."/>
            <person name="Fairhead C."/>
            <person name="Ferry-Dumazet H."/>
            <person name="Groppi A."/>
            <person name="Hantraye F."/>
            <person name="Hennequin C."/>
            <person name="Jauniaux N."/>
            <person name="Joyet P."/>
            <person name="Kachouri R."/>
            <person name="Kerrest A."/>
            <person name="Koszul R."/>
            <person name="Lemaire M."/>
            <person name="Lesur I."/>
            <person name="Ma L."/>
            <person name="Muller H."/>
            <person name="Nicaud J.M."/>
            <person name="Nikolski M."/>
            <person name="Oztas S."/>
            <person name="Ozier-Kalogeropoulos O."/>
            <person name="Pellenz S."/>
            <person name="Potier S."/>
            <person name="Richard G.F."/>
            <person name="Straub M.L."/>
            <person name="Suleau A."/>
            <person name="Swennene D."/>
            <person name="Tekaia F."/>
            <person name="Wesolowski-Louvel M."/>
            <person name="Westhof E."/>
            <person name="Wirth B."/>
            <person name="Zeniou-Meyer M."/>
            <person name="Zivanovic I."/>
            <person name="Bolotin-Fukuhara M."/>
            <person name="Thierry A."/>
            <person name="Bouchier C."/>
            <person name="Caudron B."/>
            <person name="Scarpelli C."/>
            <person name="Gaillardin C."/>
            <person name="Weissenbach J."/>
            <person name="Wincker P."/>
            <person name="Souciet J.L."/>
        </authorList>
    </citation>
    <scope>NUCLEOTIDE SEQUENCE [LARGE SCALE GENOMIC DNA]</scope>
    <source>
        <strain evidence="3">ATCC 8585 / CBS 2359 / DSM 70799 / NBRC 1267 / NRRL Y-1140 / WM37</strain>
    </source>
</reference>
<dbReference type="RefSeq" id="XP_002999360.1">
    <property type="nucleotide sequence ID" value="XM_002999314.1"/>
</dbReference>
<dbReference type="GeneID" id="9487341"/>
<gene>
    <name evidence="2" type="ORF">KLLA0_C14916g</name>
</gene>
<dbReference type="Proteomes" id="UP000000598">
    <property type="component" value="Chromosome C"/>
</dbReference>
<dbReference type="InParanoid" id="B5FV63"/>
<sequence>MSQDDQKQYPDEKKSSLPEDPPTYTDVLKEDKALREEQAENCNQVGHMSTNHIPEAIVATPVRREQVIITPAQKKVYSYSANVDDI</sequence>
<evidence type="ECO:0000313" key="3">
    <source>
        <dbReference type="Proteomes" id="UP000000598"/>
    </source>
</evidence>
<feature type="region of interest" description="Disordered" evidence="1">
    <location>
        <begin position="1"/>
        <end position="25"/>
    </location>
</feature>
<dbReference type="AlphaFoldDB" id="B5FV63"/>
<feature type="compositionally biased region" description="Basic and acidic residues" evidence="1">
    <location>
        <begin position="1"/>
        <end position="17"/>
    </location>
</feature>
<organism evidence="2 3">
    <name type="scientific">Kluyveromyces lactis (strain ATCC 8585 / CBS 2359 / DSM 70799 / NBRC 1267 / NRRL Y-1140 / WM37)</name>
    <name type="common">Yeast</name>
    <name type="synonym">Candida sphaerica</name>
    <dbReference type="NCBI Taxonomy" id="284590"/>
    <lineage>
        <taxon>Eukaryota</taxon>
        <taxon>Fungi</taxon>
        <taxon>Dikarya</taxon>
        <taxon>Ascomycota</taxon>
        <taxon>Saccharomycotina</taxon>
        <taxon>Saccharomycetes</taxon>
        <taxon>Saccharomycetales</taxon>
        <taxon>Saccharomycetaceae</taxon>
        <taxon>Kluyveromyces</taxon>
    </lineage>
</organism>
<evidence type="ECO:0000256" key="1">
    <source>
        <dbReference type="SAM" id="MobiDB-lite"/>
    </source>
</evidence>
<dbReference type="KEGG" id="kla:KLLA0_C14916g"/>
<keyword evidence="3" id="KW-1185">Reference proteome</keyword>
<protein>
    <submittedName>
        <fullName evidence="2">KLLA0C14916p</fullName>
    </submittedName>
</protein>
<accession>B5FV63</accession>
<name>B5FV63_KLULA</name>
<dbReference type="HOGENOM" id="CLU_2498181_0_0_1"/>
<proteinExistence type="predicted"/>
<dbReference type="PaxDb" id="284590-B5FV63"/>
<dbReference type="EMBL" id="CR382123">
    <property type="protein sequence ID" value="CAR64364.1"/>
    <property type="molecule type" value="Genomic_DNA"/>
</dbReference>